<dbReference type="Proteomes" id="UP000186341">
    <property type="component" value="Unassembled WGS sequence"/>
</dbReference>
<dbReference type="EMBL" id="MPJW01000199">
    <property type="protein sequence ID" value="OLU37533.1"/>
    <property type="molecule type" value="Genomic_DNA"/>
</dbReference>
<keyword evidence="2" id="KW-1185">Reference proteome</keyword>
<dbReference type="Gene3D" id="3.40.50.620">
    <property type="entry name" value="HUPs"/>
    <property type="match status" value="1"/>
</dbReference>
<protein>
    <recommendedName>
        <fullName evidence="3">7-cyano-7-deazaguanine synthase</fullName>
    </recommendedName>
</protein>
<proteinExistence type="predicted"/>
<evidence type="ECO:0000313" key="1">
    <source>
        <dbReference type="EMBL" id="OLU37533.1"/>
    </source>
</evidence>
<accession>A0A1U7NDW6</accession>
<gene>
    <name evidence="1" type="ORF">BO222_10520</name>
</gene>
<name>A0A1U7NDW6_9FIRM</name>
<dbReference type="AlphaFoldDB" id="A0A1U7NDW6"/>
<evidence type="ECO:0000313" key="2">
    <source>
        <dbReference type="Proteomes" id="UP000186341"/>
    </source>
</evidence>
<dbReference type="InterPro" id="IPR014729">
    <property type="entry name" value="Rossmann-like_a/b/a_fold"/>
</dbReference>
<comment type="caution">
    <text evidence="1">The sequence shown here is derived from an EMBL/GenBank/DDBJ whole genome shotgun (WGS) entry which is preliminary data.</text>
</comment>
<sequence>MPVQIQPYYLHGDDRHSEKFERIAMDKITQLLKERPETQADFLDLISVDIRNIELHPEVSAAYRRVREKTGLGTQMEYLSSYVYDHPQIELGIEKLPVEESHMIHAVLDSCKVIRKEVNGIEEYCADPDESSEDGMLLFGNILLPIFEKTESDMLRLIKEWGYLDIMKHVWFCHQPYQGRPCGMCHPCEVKMGAGMEFLLPEDSQKRYHLQNKYHDKFWFKVYRKLLYWFFWKHD</sequence>
<reference evidence="1 2" key="1">
    <citation type="submission" date="2016-11" db="EMBL/GenBank/DDBJ databases">
        <title>Description of two novel members of the family Erysipelotrichaceae: Ileibacterium lipovorans gen. nov., sp. nov. and Dubosiella newyorkensis, gen. nov., sp. nov.</title>
        <authorList>
            <person name="Cox L.M."/>
            <person name="Sohn J."/>
            <person name="Tyrrell K.L."/>
            <person name="Citron D.M."/>
            <person name="Lawson P.A."/>
            <person name="Patel N.B."/>
            <person name="Iizumi T."/>
            <person name="Perez-Perez G.I."/>
            <person name="Goldstein E.J."/>
            <person name="Blaser M.J."/>
        </authorList>
    </citation>
    <scope>NUCLEOTIDE SEQUENCE [LARGE SCALE GENOMIC DNA]</scope>
    <source>
        <strain evidence="1 2">NYU-BL-A3</strain>
    </source>
</reference>
<evidence type="ECO:0008006" key="3">
    <source>
        <dbReference type="Google" id="ProtNLM"/>
    </source>
</evidence>
<organism evidence="1 2">
    <name type="scientific">Ileibacterium valens</name>
    <dbReference type="NCBI Taxonomy" id="1862668"/>
    <lineage>
        <taxon>Bacteria</taxon>
        <taxon>Bacillati</taxon>
        <taxon>Bacillota</taxon>
        <taxon>Erysipelotrichia</taxon>
        <taxon>Erysipelotrichales</taxon>
        <taxon>Erysipelotrichaceae</taxon>
        <taxon>Ileibacterium</taxon>
    </lineage>
</organism>